<organism evidence="2 3">
    <name type="scientific">Trichinella pseudospiralis</name>
    <name type="common">Parasitic roundworm</name>
    <dbReference type="NCBI Taxonomy" id="6337"/>
    <lineage>
        <taxon>Eukaryota</taxon>
        <taxon>Metazoa</taxon>
        <taxon>Ecdysozoa</taxon>
        <taxon>Nematoda</taxon>
        <taxon>Enoplea</taxon>
        <taxon>Dorylaimia</taxon>
        <taxon>Trichinellida</taxon>
        <taxon>Trichinellidae</taxon>
        <taxon>Trichinella</taxon>
    </lineage>
</organism>
<keyword evidence="3" id="KW-1185">Reference proteome</keyword>
<keyword evidence="1" id="KW-0472">Membrane</keyword>
<comment type="caution">
    <text evidence="2">The sequence shown here is derived from an EMBL/GenBank/DDBJ whole genome shotgun (WGS) entry which is preliminary data.</text>
</comment>
<keyword evidence="1" id="KW-0812">Transmembrane</keyword>
<proteinExistence type="predicted"/>
<name>A0A0V1F5Q0_TRIPS</name>
<protein>
    <submittedName>
        <fullName evidence="2">Uncharacterized protein</fullName>
    </submittedName>
</protein>
<gene>
    <name evidence="2" type="ORF">T4D_2657</name>
</gene>
<evidence type="ECO:0000256" key="1">
    <source>
        <dbReference type="SAM" id="Phobius"/>
    </source>
</evidence>
<keyword evidence="1" id="KW-1133">Transmembrane helix</keyword>
<sequence>LCECLLLTRTIIFYSDSFLAATSQICVIRISRIALNSFRCYIHLKATLKHIAIFISFFFHFFEYFIVILIRAMF</sequence>
<dbReference type="EMBL" id="JYDT01000221">
    <property type="protein sequence ID" value="KRY81530.1"/>
    <property type="molecule type" value="Genomic_DNA"/>
</dbReference>
<accession>A0A0V1F5Q0</accession>
<dbReference type="AlphaFoldDB" id="A0A0V1F5Q0"/>
<evidence type="ECO:0000313" key="2">
    <source>
        <dbReference type="EMBL" id="KRY81530.1"/>
    </source>
</evidence>
<feature type="non-terminal residue" evidence="2">
    <location>
        <position position="1"/>
    </location>
</feature>
<dbReference type="Proteomes" id="UP000054995">
    <property type="component" value="Unassembled WGS sequence"/>
</dbReference>
<reference evidence="2 3" key="1">
    <citation type="submission" date="2015-01" db="EMBL/GenBank/DDBJ databases">
        <title>Evolution of Trichinella species and genotypes.</title>
        <authorList>
            <person name="Korhonen P.K."/>
            <person name="Edoardo P."/>
            <person name="Giuseppe L.R."/>
            <person name="Gasser R.B."/>
        </authorList>
    </citation>
    <scope>NUCLEOTIDE SEQUENCE [LARGE SCALE GENOMIC DNA]</scope>
    <source>
        <strain evidence="2">ISS470</strain>
    </source>
</reference>
<evidence type="ECO:0000313" key="3">
    <source>
        <dbReference type="Proteomes" id="UP000054995"/>
    </source>
</evidence>
<feature type="non-terminal residue" evidence="2">
    <location>
        <position position="74"/>
    </location>
</feature>
<feature type="transmembrane region" description="Helical" evidence="1">
    <location>
        <begin position="51"/>
        <end position="73"/>
    </location>
</feature>